<dbReference type="FunFam" id="3.40.30.10:FF:000010">
    <property type="entry name" value="Glutathione peroxidase"/>
    <property type="match status" value="1"/>
</dbReference>
<dbReference type="PROSITE" id="PS00460">
    <property type="entry name" value="GLUTATHIONE_PEROXID_1"/>
    <property type="match status" value="1"/>
</dbReference>
<dbReference type="PANTHER" id="PTHR11592:SF78">
    <property type="entry name" value="GLUTATHIONE PEROXIDASE"/>
    <property type="match status" value="1"/>
</dbReference>
<evidence type="ECO:0000259" key="9">
    <source>
        <dbReference type="PROSITE" id="PS51352"/>
    </source>
</evidence>
<dbReference type="Gene3D" id="3.40.30.10">
    <property type="entry name" value="Glutaredoxin"/>
    <property type="match status" value="1"/>
</dbReference>
<dbReference type="PROSITE" id="PS00763">
    <property type="entry name" value="GLUTATHIONE_PEROXID_2"/>
    <property type="match status" value="1"/>
</dbReference>
<keyword evidence="11" id="KW-1185">Reference proteome</keyword>
<dbReference type="SUPFAM" id="SSF52833">
    <property type="entry name" value="Thioredoxin-like"/>
    <property type="match status" value="1"/>
</dbReference>
<dbReference type="PIRSF" id="PIRSF000303">
    <property type="entry name" value="Glutathion_perox"/>
    <property type="match status" value="1"/>
</dbReference>
<evidence type="ECO:0000256" key="2">
    <source>
        <dbReference type="ARBA" id="ARBA00022559"/>
    </source>
</evidence>
<dbReference type="InterPro" id="IPR000889">
    <property type="entry name" value="Glutathione_peroxidase"/>
</dbReference>
<dbReference type="InterPro" id="IPR029759">
    <property type="entry name" value="GPX_AS"/>
</dbReference>
<dbReference type="PROSITE" id="PS51352">
    <property type="entry name" value="THIOREDOXIN_2"/>
    <property type="match status" value="1"/>
</dbReference>
<dbReference type="PRINTS" id="PR01011">
    <property type="entry name" value="GLUTPROXDASE"/>
</dbReference>
<dbReference type="InterPro" id="IPR036249">
    <property type="entry name" value="Thioredoxin-like_sf"/>
</dbReference>
<evidence type="ECO:0000256" key="4">
    <source>
        <dbReference type="ARBA" id="ARBA00023002"/>
    </source>
</evidence>
<comment type="similarity">
    <text evidence="1 8">Belongs to the glutathione peroxidase family.</text>
</comment>
<comment type="catalytic activity">
    <reaction evidence="6">
        <text>a hydroperoxide + [thioredoxin]-dithiol = an alcohol + [thioredoxin]-disulfide + H2O</text>
        <dbReference type="Rhea" id="RHEA:62620"/>
        <dbReference type="Rhea" id="RHEA-COMP:10698"/>
        <dbReference type="Rhea" id="RHEA-COMP:10700"/>
        <dbReference type="ChEBI" id="CHEBI:15377"/>
        <dbReference type="ChEBI" id="CHEBI:29950"/>
        <dbReference type="ChEBI" id="CHEBI:30879"/>
        <dbReference type="ChEBI" id="CHEBI:35924"/>
        <dbReference type="ChEBI" id="CHEBI:50058"/>
        <dbReference type="EC" id="1.11.1.24"/>
    </reaction>
</comment>
<feature type="domain" description="Thioredoxin" evidence="9">
    <location>
        <begin position="1"/>
        <end position="159"/>
    </location>
</feature>
<dbReference type="InterPro" id="IPR013766">
    <property type="entry name" value="Thioredoxin_domain"/>
</dbReference>
<gene>
    <name evidence="10" type="ORF">SPOG_02311</name>
</gene>
<dbReference type="InterPro" id="IPR029760">
    <property type="entry name" value="GPX_CS"/>
</dbReference>
<proteinExistence type="inferred from homology"/>
<dbReference type="EMBL" id="KE546991">
    <property type="protein sequence ID" value="EPY51134.1"/>
    <property type="molecule type" value="Genomic_DNA"/>
</dbReference>
<dbReference type="PROSITE" id="PS51355">
    <property type="entry name" value="GLUTATHIONE_PEROXID_3"/>
    <property type="match status" value="1"/>
</dbReference>
<dbReference type="eggNOG" id="KOG1651">
    <property type="taxonomic scope" value="Eukaryota"/>
</dbReference>
<evidence type="ECO:0000313" key="11">
    <source>
        <dbReference type="Proteomes" id="UP000015464"/>
    </source>
</evidence>
<dbReference type="Pfam" id="PF00255">
    <property type="entry name" value="GSHPx"/>
    <property type="match status" value="1"/>
</dbReference>
<keyword evidence="3" id="KW-0049">Antioxidant</keyword>
<accession>S9VY30</accession>
<protein>
    <recommendedName>
        <fullName evidence="8">Glutathione peroxidase</fullName>
    </recommendedName>
</protein>
<dbReference type="RefSeq" id="XP_013023707.1">
    <property type="nucleotide sequence ID" value="XM_013168253.1"/>
</dbReference>
<keyword evidence="4 8" id="KW-0560">Oxidoreductase</keyword>
<dbReference type="GO" id="GO:0061692">
    <property type="term" value="P:cellular detoxification of hydrogen peroxide"/>
    <property type="evidence" value="ECO:0007669"/>
    <property type="project" value="EnsemblFungi"/>
</dbReference>
<dbReference type="GO" id="GO:0005829">
    <property type="term" value="C:cytosol"/>
    <property type="evidence" value="ECO:0007669"/>
    <property type="project" value="EnsemblFungi"/>
</dbReference>
<dbReference type="Proteomes" id="UP000015464">
    <property type="component" value="Unassembled WGS sequence"/>
</dbReference>
<evidence type="ECO:0000256" key="3">
    <source>
        <dbReference type="ARBA" id="ARBA00022862"/>
    </source>
</evidence>
<dbReference type="GO" id="GO:0008379">
    <property type="term" value="F:thioredoxin peroxidase activity"/>
    <property type="evidence" value="ECO:0007669"/>
    <property type="project" value="EnsemblFungi"/>
</dbReference>
<dbReference type="PANTHER" id="PTHR11592">
    <property type="entry name" value="GLUTATHIONE PEROXIDASE"/>
    <property type="match status" value="1"/>
</dbReference>
<keyword evidence="5" id="KW-0676">Redox-active center</keyword>
<dbReference type="GeneID" id="25036635"/>
<dbReference type="OMA" id="QCGLTKQ"/>
<feature type="active site" evidence="7">
    <location>
        <position position="37"/>
    </location>
</feature>
<dbReference type="STRING" id="653667.S9VY30"/>
<dbReference type="AlphaFoldDB" id="S9VY30"/>
<keyword evidence="2 8" id="KW-0575">Peroxidase</keyword>
<evidence type="ECO:0000256" key="1">
    <source>
        <dbReference type="ARBA" id="ARBA00006926"/>
    </source>
</evidence>
<evidence type="ECO:0000256" key="5">
    <source>
        <dbReference type="ARBA" id="ARBA00023284"/>
    </source>
</evidence>
<evidence type="ECO:0000313" key="10">
    <source>
        <dbReference type="EMBL" id="EPY51134.1"/>
    </source>
</evidence>
<evidence type="ECO:0000256" key="7">
    <source>
        <dbReference type="PIRSR" id="PIRSR000303-1"/>
    </source>
</evidence>
<evidence type="ECO:0000256" key="6">
    <source>
        <dbReference type="ARBA" id="ARBA00049091"/>
    </source>
</evidence>
<organism evidence="10 11">
    <name type="scientific">Schizosaccharomyces cryophilus (strain OY26 / ATCC MYA-4695 / CBS 11777 / NBRC 106824 / NRRL Y48691)</name>
    <name type="common">Fission yeast</name>
    <dbReference type="NCBI Taxonomy" id="653667"/>
    <lineage>
        <taxon>Eukaryota</taxon>
        <taxon>Fungi</taxon>
        <taxon>Dikarya</taxon>
        <taxon>Ascomycota</taxon>
        <taxon>Taphrinomycotina</taxon>
        <taxon>Schizosaccharomycetes</taxon>
        <taxon>Schizosaccharomycetales</taxon>
        <taxon>Schizosaccharomycetaceae</taxon>
        <taxon>Schizosaccharomyces</taxon>
    </lineage>
</organism>
<reference evidence="10 11" key="1">
    <citation type="journal article" date="2011" name="Science">
        <title>Comparative functional genomics of the fission yeasts.</title>
        <authorList>
            <person name="Rhind N."/>
            <person name="Chen Z."/>
            <person name="Yassour M."/>
            <person name="Thompson D.A."/>
            <person name="Haas B.J."/>
            <person name="Habib N."/>
            <person name="Wapinski I."/>
            <person name="Roy S."/>
            <person name="Lin M.F."/>
            <person name="Heiman D.I."/>
            <person name="Young S.K."/>
            <person name="Furuya K."/>
            <person name="Guo Y."/>
            <person name="Pidoux A."/>
            <person name="Chen H.M."/>
            <person name="Robbertse B."/>
            <person name="Goldberg J.M."/>
            <person name="Aoki K."/>
            <person name="Bayne E.H."/>
            <person name="Berlin A.M."/>
            <person name="Desjardins C.A."/>
            <person name="Dobbs E."/>
            <person name="Dukaj L."/>
            <person name="Fan L."/>
            <person name="FitzGerald M.G."/>
            <person name="French C."/>
            <person name="Gujja S."/>
            <person name="Hansen K."/>
            <person name="Keifenheim D."/>
            <person name="Levin J.Z."/>
            <person name="Mosher R.A."/>
            <person name="Mueller C.A."/>
            <person name="Pfiffner J."/>
            <person name="Priest M."/>
            <person name="Russ C."/>
            <person name="Smialowska A."/>
            <person name="Swoboda P."/>
            <person name="Sykes S.M."/>
            <person name="Vaughn M."/>
            <person name="Vengrova S."/>
            <person name="Yoder R."/>
            <person name="Zeng Q."/>
            <person name="Allshire R."/>
            <person name="Baulcombe D."/>
            <person name="Birren B.W."/>
            <person name="Brown W."/>
            <person name="Ekwall K."/>
            <person name="Kellis M."/>
            <person name="Leatherwood J."/>
            <person name="Levin H."/>
            <person name="Margalit H."/>
            <person name="Martienssen R."/>
            <person name="Nieduszynski C.A."/>
            <person name="Spatafora J.W."/>
            <person name="Friedman N."/>
            <person name="Dalgaard J.Z."/>
            <person name="Baumann P."/>
            <person name="Niki H."/>
            <person name="Regev A."/>
            <person name="Nusbaum C."/>
        </authorList>
    </citation>
    <scope>NUCLEOTIDE SEQUENCE [LARGE SCALE GENOMIC DNA]</scope>
    <source>
        <strain evidence="11">OY26 / ATCC MYA-4695 / CBS 11777 / NBRC 106824 / NRRL Y48691</strain>
    </source>
</reference>
<dbReference type="HOGENOM" id="CLU_029507_2_2_1"/>
<dbReference type="GO" id="GO:0045454">
    <property type="term" value="P:cell redox homeostasis"/>
    <property type="evidence" value="ECO:0007669"/>
    <property type="project" value="EnsemblFungi"/>
</dbReference>
<evidence type="ECO:0000256" key="8">
    <source>
        <dbReference type="RuleBase" id="RU000499"/>
    </source>
</evidence>
<sequence>MVSHFYDFAPLDRTGKPFPFSELKGKVVLVVNTASKCGFTPQFKGLENLYQKFKDRGFIVIGFPCNQFGGQEPGSNEEVGEFCQKNYGVTFPVLSKINVNGDDVDPVFQYLKSAKKQLGLERIKWNFEKFLVNRQGQVIERYSSISKPEHIENDIESIL</sequence>
<dbReference type="OrthoDB" id="446890at2759"/>
<dbReference type="CDD" id="cd00340">
    <property type="entry name" value="GSH_Peroxidase"/>
    <property type="match status" value="1"/>
</dbReference>
<dbReference type="GO" id="GO:0005739">
    <property type="term" value="C:mitochondrion"/>
    <property type="evidence" value="ECO:0007669"/>
    <property type="project" value="EnsemblFungi"/>
</dbReference>
<name>S9VY30_SCHCR</name>
<dbReference type="GO" id="GO:0042744">
    <property type="term" value="P:hydrogen peroxide catabolic process"/>
    <property type="evidence" value="ECO:0007669"/>
    <property type="project" value="EnsemblFungi"/>
</dbReference>